<gene>
    <name evidence="2" type="ORF">TRFO_42634</name>
</gene>
<dbReference type="Pfam" id="PF10416">
    <property type="entry name" value="IBD"/>
    <property type="match status" value="1"/>
</dbReference>
<evidence type="ECO:0000259" key="1">
    <source>
        <dbReference type="Pfam" id="PF10416"/>
    </source>
</evidence>
<dbReference type="Proteomes" id="UP000179807">
    <property type="component" value="Unassembled WGS sequence"/>
</dbReference>
<dbReference type="VEuPathDB" id="TrichDB:TRFO_42634"/>
<protein>
    <recommendedName>
        <fullName evidence="1">Initiator binding domain-containing protein</fullName>
    </recommendedName>
</protein>
<sequence>MNASPAEILTSDDYKQYLSLKETLCSKICRNCRNRRVESFSEMLAALNCFVNRSTDDIWKRSLVCGIGWYHGYVCVNIRQMSSLLEKCKSSINGSMQRLHLLVLQNRQETTKILLDALPFLRSNSDMLKMWSVRHYVPQASIVSPCYAVSYPQYQFSQILPVQNYSMNAQFRQTSYSVQNPIIRPLIKPIIDSSRYNSQNHPENLDFDSSDEDKDILDFSNEEIENEFDDNIFEESKKENIEKNQTHDDDIIFINRLIEDLKFDEAEIVENIMY</sequence>
<comment type="caution">
    <text evidence="2">The sequence shown here is derived from an EMBL/GenBank/DDBJ whole genome shotgun (WGS) entry which is preliminary data.</text>
</comment>
<proteinExistence type="predicted"/>
<organism evidence="2 3">
    <name type="scientific">Tritrichomonas foetus</name>
    <dbReference type="NCBI Taxonomy" id="1144522"/>
    <lineage>
        <taxon>Eukaryota</taxon>
        <taxon>Metamonada</taxon>
        <taxon>Parabasalia</taxon>
        <taxon>Tritrichomonadida</taxon>
        <taxon>Tritrichomonadidae</taxon>
        <taxon>Tritrichomonas</taxon>
    </lineage>
</organism>
<dbReference type="InterPro" id="IPR018845">
    <property type="entry name" value="Initiator-bd"/>
</dbReference>
<dbReference type="GeneID" id="94849113"/>
<keyword evidence="3" id="KW-1185">Reference proteome</keyword>
<accession>A0A1J4KZU9</accession>
<evidence type="ECO:0000313" key="2">
    <source>
        <dbReference type="EMBL" id="OHT15220.1"/>
    </source>
</evidence>
<evidence type="ECO:0000313" key="3">
    <source>
        <dbReference type="Proteomes" id="UP000179807"/>
    </source>
</evidence>
<reference evidence="2" key="1">
    <citation type="submission" date="2016-10" db="EMBL/GenBank/DDBJ databases">
        <authorList>
            <person name="Benchimol M."/>
            <person name="Almeida L.G."/>
            <person name="Vasconcelos A.T."/>
            <person name="Perreira-Neves A."/>
            <person name="Rosa I.A."/>
            <person name="Tasca T."/>
            <person name="Bogo M.R."/>
            <person name="de Souza W."/>
        </authorList>
    </citation>
    <scope>NUCLEOTIDE SEQUENCE [LARGE SCALE GENOMIC DNA]</scope>
    <source>
        <strain evidence="2">K</strain>
    </source>
</reference>
<name>A0A1J4KZU9_9EUKA</name>
<dbReference type="EMBL" id="MLAK01000252">
    <property type="protein sequence ID" value="OHT15220.1"/>
    <property type="molecule type" value="Genomic_DNA"/>
</dbReference>
<feature type="domain" description="Initiator binding" evidence="1">
    <location>
        <begin position="12"/>
        <end position="136"/>
    </location>
</feature>
<dbReference type="AlphaFoldDB" id="A0A1J4KZU9"/>
<dbReference type="RefSeq" id="XP_068368356.1">
    <property type="nucleotide sequence ID" value="XM_068514409.1"/>
</dbReference>